<feature type="transmembrane region" description="Helical" evidence="8">
    <location>
        <begin position="37"/>
        <end position="55"/>
    </location>
</feature>
<evidence type="ECO:0000256" key="2">
    <source>
        <dbReference type="ARBA" id="ARBA00010145"/>
    </source>
</evidence>
<feature type="transmembrane region" description="Helical" evidence="8">
    <location>
        <begin position="169"/>
        <end position="189"/>
    </location>
</feature>
<evidence type="ECO:0000313" key="9">
    <source>
        <dbReference type="EMBL" id="MBB5512540.1"/>
    </source>
</evidence>
<dbReference type="Proteomes" id="UP000580797">
    <property type="component" value="Unassembled WGS sequence"/>
</dbReference>
<dbReference type="PANTHER" id="PTHR36838:SF3">
    <property type="entry name" value="TRANSPORTER AUXIN EFFLUX CARRIER EC FAMILY"/>
    <property type="match status" value="1"/>
</dbReference>
<feature type="transmembrane region" description="Helical" evidence="8">
    <location>
        <begin position="270"/>
        <end position="290"/>
    </location>
</feature>
<proteinExistence type="inferred from homology"/>
<reference evidence="9 10" key="1">
    <citation type="submission" date="2020-08" db="EMBL/GenBank/DDBJ databases">
        <title>Sequencing the genomes of 1000 actinobacteria strains.</title>
        <authorList>
            <person name="Klenk H.-P."/>
        </authorList>
    </citation>
    <scope>NUCLEOTIDE SEQUENCE [LARGE SCALE GENOMIC DNA]</scope>
    <source>
        <strain evidence="9 10">DSM 105783</strain>
    </source>
</reference>
<gene>
    <name evidence="9" type="ORF">HD598_001227</name>
</gene>
<dbReference type="RefSeq" id="WP_183664536.1">
    <property type="nucleotide sequence ID" value="NZ_BAAARH010000001.1"/>
</dbReference>
<evidence type="ECO:0000313" key="10">
    <source>
        <dbReference type="Proteomes" id="UP000580797"/>
    </source>
</evidence>
<comment type="caution">
    <text evidence="9">The sequence shown here is derived from an EMBL/GenBank/DDBJ whole genome shotgun (WGS) entry which is preliminary data.</text>
</comment>
<feature type="transmembrane region" description="Helical" evidence="8">
    <location>
        <begin position="297"/>
        <end position="319"/>
    </location>
</feature>
<dbReference type="AlphaFoldDB" id="A0A7W8WZP5"/>
<keyword evidence="5 8" id="KW-0812">Transmembrane</keyword>
<feature type="transmembrane region" description="Helical" evidence="8">
    <location>
        <begin position="132"/>
        <end position="149"/>
    </location>
</feature>
<keyword evidence="7 8" id="KW-0472">Membrane</keyword>
<sequence>MFLEILLRILPLFLGILVGFFCSSWSRFKNAEPGISAFVFFVALPALLFILTAQADLSQGIPAAVTLAVTLGTLVYWALVWLFFWITNKRNDTVDLSSSMGAAFGNVSYLGIPLVMGILGPVGYLPAVIVQLIHNIIFMVGYPLIHGILTPEGSGSRSRQFGRALKGSLLKNPIMWAVLLGFAVNFIGWPKDGPIIEFAELMSAAASPAALFAVGLGLRPSFQAIRGGELKLGPVAFATVAKLALLPAITFVAILAVGQPLFAMGNGQEWIFTILIMAGMPTAGTAYVLATSTKGDANLVAATILGTNLFAALTLPLLATLTLS</sequence>
<evidence type="ECO:0000256" key="3">
    <source>
        <dbReference type="ARBA" id="ARBA00022448"/>
    </source>
</evidence>
<feature type="transmembrane region" description="Helical" evidence="8">
    <location>
        <begin position="201"/>
        <end position="222"/>
    </location>
</feature>
<name>A0A7W8WZP5_9MICC</name>
<keyword evidence="3" id="KW-0813">Transport</keyword>
<evidence type="ECO:0008006" key="11">
    <source>
        <dbReference type="Google" id="ProtNLM"/>
    </source>
</evidence>
<protein>
    <recommendedName>
        <fullName evidence="11">Permease</fullName>
    </recommendedName>
</protein>
<accession>A0A7W8WZP5</accession>
<dbReference type="InterPro" id="IPR004776">
    <property type="entry name" value="Mem_transp_PIN-like"/>
</dbReference>
<dbReference type="Pfam" id="PF03547">
    <property type="entry name" value="Mem_trans"/>
    <property type="match status" value="1"/>
</dbReference>
<evidence type="ECO:0000256" key="6">
    <source>
        <dbReference type="ARBA" id="ARBA00022989"/>
    </source>
</evidence>
<keyword evidence="6 8" id="KW-1133">Transmembrane helix</keyword>
<dbReference type="PANTHER" id="PTHR36838">
    <property type="entry name" value="AUXIN EFFLUX CARRIER FAMILY PROTEIN"/>
    <property type="match status" value="1"/>
</dbReference>
<keyword evidence="4" id="KW-1003">Cell membrane</keyword>
<dbReference type="GO" id="GO:0055085">
    <property type="term" value="P:transmembrane transport"/>
    <property type="evidence" value="ECO:0007669"/>
    <property type="project" value="InterPro"/>
</dbReference>
<dbReference type="InterPro" id="IPR038770">
    <property type="entry name" value="Na+/solute_symporter_sf"/>
</dbReference>
<evidence type="ECO:0000256" key="5">
    <source>
        <dbReference type="ARBA" id="ARBA00022692"/>
    </source>
</evidence>
<feature type="transmembrane region" description="Helical" evidence="8">
    <location>
        <begin position="61"/>
        <end position="86"/>
    </location>
</feature>
<comment type="similarity">
    <text evidence="2">Belongs to the auxin efflux carrier (TC 2.A.69) family.</text>
</comment>
<feature type="transmembrane region" description="Helical" evidence="8">
    <location>
        <begin position="6"/>
        <end position="25"/>
    </location>
</feature>
<dbReference type="Gene3D" id="1.20.1530.20">
    <property type="match status" value="2"/>
</dbReference>
<feature type="transmembrane region" description="Helical" evidence="8">
    <location>
        <begin position="107"/>
        <end position="126"/>
    </location>
</feature>
<feature type="transmembrane region" description="Helical" evidence="8">
    <location>
        <begin position="234"/>
        <end position="258"/>
    </location>
</feature>
<dbReference type="EMBL" id="JACHDR010000001">
    <property type="protein sequence ID" value="MBB5512540.1"/>
    <property type="molecule type" value="Genomic_DNA"/>
</dbReference>
<comment type="subcellular location">
    <subcellularLocation>
        <location evidence="1">Cell membrane</location>
        <topology evidence="1">Multi-pass membrane protein</topology>
    </subcellularLocation>
</comment>
<evidence type="ECO:0000256" key="4">
    <source>
        <dbReference type="ARBA" id="ARBA00022475"/>
    </source>
</evidence>
<organism evidence="9 10">
    <name type="scientific">Neomicrococcus aestuarii</name>
    <dbReference type="NCBI Taxonomy" id="556325"/>
    <lineage>
        <taxon>Bacteria</taxon>
        <taxon>Bacillati</taxon>
        <taxon>Actinomycetota</taxon>
        <taxon>Actinomycetes</taxon>
        <taxon>Micrococcales</taxon>
        <taxon>Micrococcaceae</taxon>
        <taxon>Neomicrococcus</taxon>
    </lineage>
</organism>
<evidence type="ECO:0000256" key="8">
    <source>
        <dbReference type="SAM" id="Phobius"/>
    </source>
</evidence>
<evidence type="ECO:0000256" key="7">
    <source>
        <dbReference type="ARBA" id="ARBA00023136"/>
    </source>
</evidence>
<evidence type="ECO:0000256" key="1">
    <source>
        <dbReference type="ARBA" id="ARBA00004651"/>
    </source>
</evidence>
<dbReference type="GO" id="GO:0005886">
    <property type="term" value="C:plasma membrane"/>
    <property type="evidence" value="ECO:0007669"/>
    <property type="project" value="UniProtKB-SubCell"/>
</dbReference>